<dbReference type="AlphaFoldDB" id="A0A0S4JPB3"/>
<reference evidence="3" key="1">
    <citation type="submission" date="2015-09" db="EMBL/GenBank/DDBJ databases">
        <authorList>
            <consortium name="Pathogen Informatics"/>
        </authorList>
    </citation>
    <scope>NUCLEOTIDE SEQUENCE [LARGE SCALE GENOMIC DNA]</scope>
    <source>
        <strain evidence="3">Lake Konstanz</strain>
    </source>
</reference>
<dbReference type="OMA" id="KCRRDNI"/>
<sequence length="366" mass="39593">MEKLRPGSVVSRQTPTSGAPYAPSAAAAASRSDPASRRVTAYNIATFEKRVKDLPPEASLEKAPRAKFYQFPDRVVFYCSKCRKDGISSDTLAFDPAHGIFMCVRCFERVVRPRTFKPSRVVPFPSLLSWLNYKPAPVMTTVSDDVMARPAEAAAPSGARAATEMLGGRNMDIKALPATPMNVTVHGSSSGADVLHSNGGAEDATKHPCIRLWGRCAHGETCFFRSAPRELCLAYLMGLCPGAMKSPSANEEETASASPLKSCTHHHQTIEGLPAGEPVPRPRNRGDLENPDSTIARWVAKKRNSSNRVEWQLFHNGPLLDLMNEYVPEVVPEVAAPEEAAAQSAAAPVALNKSDIASALAFLKRK</sequence>
<dbReference type="Proteomes" id="UP000051952">
    <property type="component" value="Unassembled WGS sequence"/>
</dbReference>
<dbReference type="PANTHER" id="PTHR19851:SF12">
    <property type="entry name" value="RNA-BINDING PROTEIN"/>
    <property type="match status" value="1"/>
</dbReference>
<accession>A0A0S4JPB3</accession>
<gene>
    <name evidence="2" type="ORF">BSAL_26325</name>
</gene>
<evidence type="ECO:0000313" key="3">
    <source>
        <dbReference type="Proteomes" id="UP000051952"/>
    </source>
</evidence>
<protein>
    <submittedName>
        <fullName evidence="2">Uncharacterized protein</fullName>
    </submittedName>
</protein>
<name>A0A0S4JPB3_BODSA</name>
<organism evidence="2 3">
    <name type="scientific">Bodo saltans</name>
    <name type="common">Flagellated protozoan</name>
    <dbReference type="NCBI Taxonomy" id="75058"/>
    <lineage>
        <taxon>Eukaryota</taxon>
        <taxon>Discoba</taxon>
        <taxon>Euglenozoa</taxon>
        <taxon>Kinetoplastea</taxon>
        <taxon>Metakinetoplastina</taxon>
        <taxon>Eubodonida</taxon>
        <taxon>Bodonidae</taxon>
        <taxon>Bodo</taxon>
    </lineage>
</organism>
<feature type="compositionally biased region" description="Low complexity" evidence="1">
    <location>
        <begin position="19"/>
        <end position="33"/>
    </location>
</feature>
<evidence type="ECO:0000313" key="2">
    <source>
        <dbReference type="EMBL" id="CUG90361.1"/>
    </source>
</evidence>
<feature type="region of interest" description="Disordered" evidence="1">
    <location>
        <begin position="245"/>
        <end position="292"/>
    </location>
</feature>
<evidence type="ECO:0000256" key="1">
    <source>
        <dbReference type="SAM" id="MobiDB-lite"/>
    </source>
</evidence>
<feature type="region of interest" description="Disordered" evidence="1">
    <location>
        <begin position="1"/>
        <end position="34"/>
    </location>
</feature>
<keyword evidence="3" id="KW-1185">Reference proteome</keyword>
<proteinExistence type="predicted"/>
<dbReference type="OrthoDB" id="275256at2759"/>
<dbReference type="PANTHER" id="PTHR19851">
    <property type="entry name" value="OS02G0203500 PROTEIN"/>
    <property type="match status" value="1"/>
</dbReference>
<dbReference type="EMBL" id="CYKH01001815">
    <property type="protein sequence ID" value="CUG90361.1"/>
    <property type="molecule type" value="Genomic_DNA"/>
</dbReference>
<dbReference type="VEuPathDB" id="TriTrypDB:BSAL_26325"/>